<comment type="catalytic activity">
    <reaction evidence="17">
        <text>a fatty acyl-[ACP] + malonyl-[ACP] + H(+) = a 3-oxoacyl-[ACP] + holo-[ACP] + CO2</text>
        <dbReference type="Rhea" id="RHEA:22836"/>
        <dbReference type="Rhea" id="RHEA-COMP:9623"/>
        <dbReference type="Rhea" id="RHEA-COMP:9685"/>
        <dbReference type="Rhea" id="RHEA-COMP:9916"/>
        <dbReference type="Rhea" id="RHEA-COMP:14125"/>
        <dbReference type="ChEBI" id="CHEBI:15378"/>
        <dbReference type="ChEBI" id="CHEBI:16526"/>
        <dbReference type="ChEBI" id="CHEBI:64479"/>
        <dbReference type="ChEBI" id="CHEBI:78449"/>
        <dbReference type="ChEBI" id="CHEBI:78776"/>
        <dbReference type="ChEBI" id="CHEBI:138651"/>
        <dbReference type="EC" id="2.3.1.41"/>
    </reaction>
    <physiologicalReaction direction="left-to-right" evidence="17">
        <dbReference type="Rhea" id="RHEA:22837"/>
    </physiologicalReaction>
</comment>
<evidence type="ECO:0000256" key="2">
    <source>
        <dbReference type="ARBA" id="ARBA00005194"/>
    </source>
</evidence>
<comment type="subunit">
    <text evidence="4">Homodimer.</text>
</comment>
<evidence type="ECO:0000256" key="8">
    <source>
        <dbReference type="ARBA" id="ARBA00022679"/>
    </source>
</evidence>
<evidence type="ECO:0000256" key="4">
    <source>
        <dbReference type="ARBA" id="ARBA00011738"/>
    </source>
</evidence>
<evidence type="ECO:0000313" key="22">
    <source>
        <dbReference type="Proteomes" id="UP001556220"/>
    </source>
</evidence>
<accession>A0ABV3QAT7</accession>
<feature type="transmembrane region" description="Helical" evidence="19">
    <location>
        <begin position="12"/>
        <end position="34"/>
    </location>
</feature>
<keyword evidence="22" id="KW-1185">Reference proteome</keyword>
<dbReference type="RefSeq" id="WP_367852965.1">
    <property type="nucleotide sequence ID" value="NZ_JBFOHK010000001.1"/>
</dbReference>
<dbReference type="PROSITE" id="PS52004">
    <property type="entry name" value="KS3_2"/>
    <property type="match status" value="1"/>
</dbReference>
<keyword evidence="19" id="KW-0812">Transmembrane</keyword>
<evidence type="ECO:0000256" key="6">
    <source>
        <dbReference type="ARBA" id="ARBA00022490"/>
    </source>
</evidence>
<organism evidence="21 22">
    <name type="scientific">Rhodanobacter lycopersici</name>
    <dbReference type="NCBI Taxonomy" id="3162487"/>
    <lineage>
        <taxon>Bacteria</taxon>
        <taxon>Pseudomonadati</taxon>
        <taxon>Pseudomonadota</taxon>
        <taxon>Gammaproteobacteria</taxon>
        <taxon>Lysobacterales</taxon>
        <taxon>Rhodanobacteraceae</taxon>
        <taxon>Rhodanobacter</taxon>
    </lineage>
</organism>
<keyword evidence="9" id="KW-0276">Fatty acid metabolism</keyword>
<evidence type="ECO:0000256" key="12">
    <source>
        <dbReference type="ARBA" id="ARBA00023315"/>
    </source>
</evidence>
<evidence type="ECO:0000256" key="16">
    <source>
        <dbReference type="ARBA" id="ARBA00048121"/>
    </source>
</evidence>
<dbReference type="CDD" id="cd00834">
    <property type="entry name" value="KAS_I_II"/>
    <property type="match status" value="1"/>
</dbReference>
<evidence type="ECO:0000256" key="15">
    <source>
        <dbReference type="ARBA" id="ARBA00042143"/>
    </source>
</evidence>
<keyword evidence="10" id="KW-0443">Lipid metabolism</keyword>
<evidence type="ECO:0000256" key="17">
    <source>
        <dbReference type="ARBA" id="ARBA00048506"/>
    </source>
</evidence>
<evidence type="ECO:0000256" key="11">
    <source>
        <dbReference type="ARBA" id="ARBA00023160"/>
    </source>
</evidence>
<comment type="subcellular location">
    <subcellularLocation>
        <location evidence="1">Cytoplasm</location>
    </subcellularLocation>
</comment>
<comment type="catalytic activity">
    <reaction evidence="16">
        <text>(3Z)-decenoyl-[ACP] + malonyl-[ACP] + H(+) = 3-oxo-(5Z)-dodecenoyl-[ACP] + holo-[ACP] + CO2</text>
        <dbReference type="Rhea" id="RHEA:54940"/>
        <dbReference type="Rhea" id="RHEA-COMP:9623"/>
        <dbReference type="Rhea" id="RHEA-COMP:9685"/>
        <dbReference type="Rhea" id="RHEA-COMP:9927"/>
        <dbReference type="Rhea" id="RHEA-COMP:14042"/>
        <dbReference type="ChEBI" id="CHEBI:15378"/>
        <dbReference type="ChEBI" id="CHEBI:16526"/>
        <dbReference type="ChEBI" id="CHEBI:64479"/>
        <dbReference type="ChEBI" id="CHEBI:78449"/>
        <dbReference type="ChEBI" id="CHEBI:78798"/>
        <dbReference type="ChEBI" id="CHEBI:138410"/>
    </reaction>
    <physiologicalReaction direction="left-to-right" evidence="16">
        <dbReference type="Rhea" id="RHEA:54941"/>
    </physiologicalReaction>
</comment>
<dbReference type="InterPro" id="IPR014030">
    <property type="entry name" value="Ketoacyl_synth_N"/>
</dbReference>
<dbReference type="EC" id="2.3.1.41" evidence="5"/>
<keyword evidence="8 18" id="KW-0808">Transferase</keyword>
<evidence type="ECO:0000256" key="10">
    <source>
        <dbReference type="ARBA" id="ARBA00023098"/>
    </source>
</evidence>
<keyword evidence="12" id="KW-0012">Acyltransferase</keyword>
<dbReference type="SUPFAM" id="SSF53901">
    <property type="entry name" value="Thiolase-like"/>
    <property type="match status" value="2"/>
</dbReference>
<dbReference type="PANTHER" id="PTHR11712:SF306">
    <property type="entry name" value="3-OXOACYL-[ACYL-CARRIER-PROTEIN] SYNTHASE 1"/>
    <property type="match status" value="1"/>
</dbReference>
<sequence>MPWRDANGLPRVAVTGMGAVSCVGAGTAALLDALRTRRHGLRRMDAFTALGMHGSVGGPVDEATLPPEPPRKLRRFLPPPALYAWHAANEALAQAGLPAVRLAGPDCGLVLGGGAALSEHEEALEDHRVRGIAKLSPFLVPRGMSSALSAGLAQAFGIGGSSYTISSACTSSAHAIGHAMELIQLGRQHVVIAGGAEELHPSTAMWFDAMGALSPQAEPAHALRPFHRERDGFALAAGAGVLVLESLEHAHARGARVLAELAGYGSATDAANMVVAGAGGIARALRQALERAGTLPDYINAHACGTQGDLAEWQAIASVFAEHGAAVPPLSSIKGLLGHAPSAAGALDAIACLLMLEHDFLAAGAPLDDPDPAFADAPLLTANREHRIDTALSNSFGFGGSCATLLFRRHAEGAA</sequence>
<comment type="similarity">
    <text evidence="3 18">Belongs to the thiolase-like superfamily. Beta-ketoacyl-ACP synthases family.</text>
</comment>
<feature type="domain" description="Ketosynthase family 3 (KS3)" evidence="20">
    <location>
        <begin position="9"/>
        <end position="409"/>
    </location>
</feature>
<evidence type="ECO:0000256" key="9">
    <source>
        <dbReference type="ARBA" id="ARBA00022832"/>
    </source>
</evidence>
<keyword evidence="19" id="KW-1133">Transmembrane helix</keyword>
<comment type="caution">
    <text evidence="21">The sequence shown here is derived from an EMBL/GenBank/DDBJ whole genome shotgun (WGS) entry which is preliminary data.</text>
</comment>
<gene>
    <name evidence="21" type="ORF">ABQJ54_03985</name>
</gene>
<dbReference type="Gene3D" id="3.40.47.10">
    <property type="match status" value="2"/>
</dbReference>
<keyword evidence="19" id="KW-0472">Membrane</keyword>
<dbReference type="Pfam" id="PF00109">
    <property type="entry name" value="ketoacyl-synt"/>
    <property type="match status" value="1"/>
</dbReference>
<dbReference type="Proteomes" id="UP001556220">
    <property type="component" value="Unassembled WGS sequence"/>
</dbReference>
<evidence type="ECO:0000256" key="7">
    <source>
        <dbReference type="ARBA" id="ARBA00022516"/>
    </source>
</evidence>
<evidence type="ECO:0000256" key="5">
    <source>
        <dbReference type="ARBA" id="ARBA00013191"/>
    </source>
</evidence>
<dbReference type="SMART" id="SM00825">
    <property type="entry name" value="PKS_KS"/>
    <property type="match status" value="1"/>
</dbReference>
<dbReference type="PROSITE" id="PS00606">
    <property type="entry name" value="KS3_1"/>
    <property type="match status" value="1"/>
</dbReference>
<dbReference type="Pfam" id="PF02801">
    <property type="entry name" value="Ketoacyl-synt_C"/>
    <property type="match status" value="1"/>
</dbReference>
<dbReference type="EMBL" id="JBFOHK010000001">
    <property type="protein sequence ID" value="MEW9570897.1"/>
    <property type="molecule type" value="Genomic_DNA"/>
</dbReference>
<name>A0ABV3QAT7_9GAMM</name>
<proteinExistence type="inferred from homology"/>
<keyword evidence="7" id="KW-0444">Lipid biosynthesis</keyword>
<evidence type="ECO:0000256" key="3">
    <source>
        <dbReference type="ARBA" id="ARBA00008467"/>
    </source>
</evidence>
<evidence type="ECO:0000256" key="13">
    <source>
        <dbReference type="ARBA" id="ARBA00039450"/>
    </source>
</evidence>
<dbReference type="InterPro" id="IPR000794">
    <property type="entry name" value="Beta-ketoacyl_synthase"/>
</dbReference>
<evidence type="ECO:0000256" key="14">
    <source>
        <dbReference type="ARBA" id="ARBA00041620"/>
    </source>
</evidence>
<evidence type="ECO:0000256" key="18">
    <source>
        <dbReference type="RuleBase" id="RU003694"/>
    </source>
</evidence>
<dbReference type="InterPro" id="IPR018201">
    <property type="entry name" value="Ketoacyl_synth_AS"/>
</dbReference>
<evidence type="ECO:0000256" key="1">
    <source>
        <dbReference type="ARBA" id="ARBA00004496"/>
    </source>
</evidence>
<dbReference type="InterPro" id="IPR014031">
    <property type="entry name" value="Ketoacyl_synth_C"/>
</dbReference>
<dbReference type="InterPro" id="IPR016039">
    <property type="entry name" value="Thiolase-like"/>
</dbReference>
<protein>
    <recommendedName>
        <fullName evidence="13">3-oxoacyl-[acyl-carrier-protein] synthase 1</fullName>
        <ecNumber evidence="5">2.3.1.41</ecNumber>
    </recommendedName>
    <alternativeName>
        <fullName evidence="14">3-oxoacyl-[acyl-carrier-protein] synthase I</fullName>
    </alternativeName>
    <alternativeName>
        <fullName evidence="15">Beta-ketoacyl-ACP synthase I</fullName>
    </alternativeName>
</protein>
<keyword evidence="11" id="KW-0275">Fatty acid biosynthesis</keyword>
<evidence type="ECO:0000259" key="20">
    <source>
        <dbReference type="PROSITE" id="PS52004"/>
    </source>
</evidence>
<evidence type="ECO:0000313" key="21">
    <source>
        <dbReference type="EMBL" id="MEW9570897.1"/>
    </source>
</evidence>
<dbReference type="PANTHER" id="PTHR11712">
    <property type="entry name" value="POLYKETIDE SYNTHASE-RELATED"/>
    <property type="match status" value="1"/>
</dbReference>
<keyword evidence="6" id="KW-0963">Cytoplasm</keyword>
<dbReference type="InterPro" id="IPR020841">
    <property type="entry name" value="PKS_Beta-ketoAc_synthase_dom"/>
</dbReference>
<dbReference type="PROSITE" id="PS51257">
    <property type="entry name" value="PROKAR_LIPOPROTEIN"/>
    <property type="match status" value="1"/>
</dbReference>
<comment type="pathway">
    <text evidence="2">Lipid metabolism; fatty acid biosynthesis.</text>
</comment>
<reference evidence="21 22" key="1">
    <citation type="submission" date="2024-06" db="EMBL/GenBank/DDBJ databases">
        <authorList>
            <person name="Woo H."/>
        </authorList>
    </citation>
    <scope>NUCLEOTIDE SEQUENCE [LARGE SCALE GENOMIC DNA]</scope>
    <source>
        <strain evidence="21 22">Si-c</strain>
    </source>
</reference>
<evidence type="ECO:0000256" key="19">
    <source>
        <dbReference type="SAM" id="Phobius"/>
    </source>
</evidence>